<protein>
    <recommendedName>
        <fullName evidence="3">DUF4302 domain-containing protein</fullName>
    </recommendedName>
</protein>
<dbReference type="PROSITE" id="PS51257">
    <property type="entry name" value="PROKAR_LIPOPROTEIN"/>
    <property type="match status" value="1"/>
</dbReference>
<sequence length="448" mass="49423">MKRILFFIALLSVLISCKKTSYVAKFDKLPQERAGEQIALVLNSLTSAKDGWIGSLPTAKGGGYGFYISFDKDQNVIMYGDLTDKSAAEAGKSYFRVKQDMGTDLIFDTYNYISMLNDPDDGVLGGESKIGFSSDIEFIYDHATADSIIFIGKKFRQPFKLVKATAAQKAVYEAGGYKTAIDKFKNFFITNQNPYIELGSGAEARKIGITPNTTNNLDIGKRIDFTGPGADGKISSASEKFNFTLDGLSILNNGLVFQGITFVRLNWKDATTLAMYDAAGKEYIVKNSIVPLIPLSQLWGTKYSGMLSEFKTIYPGTSASGAVILNYFHNNLQPNPLNPYSFNYGRINFVWSVVNKRLTINAHTSQSGGASTWVTSSSYSYTTDDKGVYKFTLLSPPSEGYAGKIILKLHDFILANHVTFDYYIDNGVVYGKMASVEDPTIVMTFMLQ</sequence>
<dbReference type="EMBL" id="FNGY01000003">
    <property type="protein sequence ID" value="SDM22895.1"/>
    <property type="molecule type" value="Genomic_DNA"/>
</dbReference>
<dbReference type="OrthoDB" id="707849at2"/>
<reference evidence="2" key="1">
    <citation type="submission" date="2016-10" db="EMBL/GenBank/DDBJ databases">
        <authorList>
            <person name="Varghese N."/>
            <person name="Submissions S."/>
        </authorList>
    </citation>
    <scope>NUCLEOTIDE SEQUENCE [LARGE SCALE GENOMIC DNA]</scope>
    <source>
        <strain evidence="2">DSM 19110</strain>
    </source>
</reference>
<evidence type="ECO:0008006" key="3">
    <source>
        <dbReference type="Google" id="ProtNLM"/>
    </source>
</evidence>
<name>A0A1G9RKF2_9SPHI</name>
<dbReference type="AlphaFoldDB" id="A0A1G9RKF2"/>
<gene>
    <name evidence="1" type="ORF">SAMN05421820_103254</name>
</gene>
<dbReference type="STRING" id="430522.BFS30_15210"/>
<keyword evidence="2" id="KW-1185">Reference proteome</keyword>
<evidence type="ECO:0000313" key="2">
    <source>
        <dbReference type="Proteomes" id="UP000183200"/>
    </source>
</evidence>
<accession>A0A1G9RKF2</accession>
<dbReference type="RefSeq" id="WP_074605913.1">
    <property type="nucleotide sequence ID" value="NZ_FNGY01000003.1"/>
</dbReference>
<organism evidence="1 2">
    <name type="scientific">Pedobacter steynii</name>
    <dbReference type="NCBI Taxonomy" id="430522"/>
    <lineage>
        <taxon>Bacteria</taxon>
        <taxon>Pseudomonadati</taxon>
        <taxon>Bacteroidota</taxon>
        <taxon>Sphingobacteriia</taxon>
        <taxon>Sphingobacteriales</taxon>
        <taxon>Sphingobacteriaceae</taxon>
        <taxon>Pedobacter</taxon>
    </lineage>
</organism>
<evidence type="ECO:0000313" key="1">
    <source>
        <dbReference type="EMBL" id="SDM22895.1"/>
    </source>
</evidence>
<dbReference type="Pfam" id="PF14135">
    <property type="entry name" value="DUF4302"/>
    <property type="match status" value="1"/>
</dbReference>
<dbReference type="InterPro" id="IPR025396">
    <property type="entry name" value="DUF4302"/>
</dbReference>
<dbReference type="Proteomes" id="UP000183200">
    <property type="component" value="Unassembled WGS sequence"/>
</dbReference>
<proteinExistence type="predicted"/>